<evidence type="ECO:0000313" key="2">
    <source>
        <dbReference type="EMBL" id="KRX22557.1"/>
    </source>
</evidence>
<reference evidence="2 3" key="1">
    <citation type="submission" date="2015-01" db="EMBL/GenBank/DDBJ databases">
        <title>Evolution of Trichinella species and genotypes.</title>
        <authorList>
            <person name="Korhonen P.K."/>
            <person name="Edoardo P."/>
            <person name="Giuseppe L.R."/>
            <person name="Gasser R.B."/>
        </authorList>
    </citation>
    <scope>NUCLEOTIDE SEQUENCE [LARGE SCALE GENOMIC DNA]</scope>
    <source>
        <strain evidence="2">ISS37</strain>
    </source>
</reference>
<dbReference type="EMBL" id="JYDL01000030">
    <property type="protein sequence ID" value="KRX22557.1"/>
    <property type="molecule type" value="Genomic_DNA"/>
</dbReference>
<organism evidence="2 3">
    <name type="scientific">Trichinella nelsoni</name>
    <dbReference type="NCBI Taxonomy" id="6336"/>
    <lineage>
        <taxon>Eukaryota</taxon>
        <taxon>Metazoa</taxon>
        <taxon>Ecdysozoa</taxon>
        <taxon>Nematoda</taxon>
        <taxon>Enoplea</taxon>
        <taxon>Dorylaimia</taxon>
        <taxon>Trichinellida</taxon>
        <taxon>Trichinellidae</taxon>
        <taxon>Trichinella</taxon>
    </lineage>
</organism>
<dbReference type="AlphaFoldDB" id="A0A0V0S727"/>
<keyword evidence="3" id="KW-1185">Reference proteome</keyword>
<protein>
    <submittedName>
        <fullName evidence="2">Uncharacterized protein</fullName>
    </submittedName>
</protein>
<accession>A0A0V0S727</accession>
<dbReference type="Proteomes" id="UP000054630">
    <property type="component" value="Unassembled WGS sequence"/>
</dbReference>
<comment type="caution">
    <text evidence="2">The sequence shown here is derived from an EMBL/GenBank/DDBJ whole genome shotgun (WGS) entry which is preliminary data.</text>
</comment>
<proteinExistence type="predicted"/>
<sequence>MIEQRCLADDYRYDPSSVKKQILTNYSNYHWLLIVAISLVRPWYIVFKFRLFNFAFLMSCVSRLVILAGRRTYNSKTNLANNLTQPRNLMLNTADGILLNTFYVIQILKRFPTYKSASFLQIPRKCWTKNAINHEHLDISTVLPTSASTYFTTNSPTARNLMLNTADGILLITFYAIQILKRFPTYKSASFLQIPRKCWTKNAINHEHLDISTVLPTSASTYFTTSGPTRRINM</sequence>
<keyword evidence="1" id="KW-0472">Membrane</keyword>
<keyword evidence="1" id="KW-0812">Transmembrane</keyword>
<gene>
    <name evidence="2" type="ORF">T07_14579</name>
</gene>
<evidence type="ECO:0000313" key="3">
    <source>
        <dbReference type="Proteomes" id="UP000054630"/>
    </source>
</evidence>
<feature type="transmembrane region" description="Helical" evidence="1">
    <location>
        <begin position="29"/>
        <end position="45"/>
    </location>
</feature>
<keyword evidence="1" id="KW-1133">Transmembrane helix</keyword>
<name>A0A0V0S727_9BILA</name>
<evidence type="ECO:0000256" key="1">
    <source>
        <dbReference type="SAM" id="Phobius"/>
    </source>
</evidence>